<evidence type="ECO:0000256" key="1">
    <source>
        <dbReference type="ARBA" id="ARBA00022481"/>
    </source>
</evidence>
<dbReference type="InterPro" id="IPR031982">
    <property type="entry name" value="PilE-like"/>
</dbReference>
<evidence type="ECO:0000256" key="2">
    <source>
        <dbReference type="SAM" id="Phobius"/>
    </source>
</evidence>
<dbReference type="Pfam" id="PF16732">
    <property type="entry name" value="ComP_DUS"/>
    <property type="match status" value="1"/>
</dbReference>
<dbReference type="InterPro" id="IPR045584">
    <property type="entry name" value="Pilin-like"/>
</dbReference>
<reference evidence="4" key="1">
    <citation type="submission" date="2017-02" db="EMBL/GenBank/DDBJ databases">
        <authorList>
            <person name="Daims H."/>
        </authorList>
    </citation>
    <scope>NUCLEOTIDE SEQUENCE [LARGE SCALE GENOMIC DNA]</scope>
</reference>
<evidence type="ECO:0000313" key="4">
    <source>
        <dbReference type="Proteomes" id="UP000195667"/>
    </source>
</evidence>
<dbReference type="Pfam" id="PF07963">
    <property type="entry name" value="N_methyl"/>
    <property type="match status" value="1"/>
</dbReference>
<dbReference type="GO" id="GO:0043683">
    <property type="term" value="P:type IV pilus assembly"/>
    <property type="evidence" value="ECO:0007669"/>
    <property type="project" value="InterPro"/>
</dbReference>
<dbReference type="Proteomes" id="UP000195667">
    <property type="component" value="Unassembled WGS sequence"/>
</dbReference>
<dbReference type="PANTHER" id="PTHR30093">
    <property type="entry name" value="GENERAL SECRETION PATHWAY PROTEIN G"/>
    <property type="match status" value="1"/>
</dbReference>
<protein>
    <submittedName>
        <fullName evidence="3">General secretion pathway protein H</fullName>
    </submittedName>
</protein>
<dbReference type="PROSITE" id="PS00409">
    <property type="entry name" value="PROKAR_NTER_METHYL"/>
    <property type="match status" value="1"/>
</dbReference>
<keyword evidence="2" id="KW-0812">Transmembrane</keyword>
<sequence>MTQKQHGFTLIELMISVAIVGILASIAVPNYQNHIKKARREDAKAALLSFANAMERHYSETNSYCDAAIDTSTEANICGDNNKKDTGAPAIYSNKSPVDGNDRYYDLSIKEADITRYTLWAKPLNKEDECGTFILDHTGKRSLDPPLKSDDTTRADCW</sequence>
<name>A0A1R4H7R6_9GAMM</name>
<keyword evidence="2" id="KW-0472">Membrane</keyword>
<dbReference type="PANTHER" id="PTHR30093:SF47">
    <property type="entry name" value="TYPE IV PILUS NON-CORE MINOR PILIN PILE"/>
    <property type="match status" value="1"/>
</dbReference>
<evidence type="ECO:0000313" key="3">
    <source>
        <dbReference type="EMBL" id="SJM92318.1"/>
    </source>
</evidence>
<dbReference type="SUPFAM" id="SSF54523">
    <property type="entry name" value="Pili subunits"/>
    <property type="match status" value="1"/>
</dbReference>
<dbReference type="NCBIfam" id="TIGR02532">
    <property type="entry name" value="IV_pilin_GFxxxE"/>
    <property type="match status" value="1"/>
</dbReference>
<dbReference type="Gene3D" id="3.30.700.10">
    <property type="entry name" value="Glycoprotein, Type 4 Pilin"/>
    <property type="match status" value="1"/>
</dbReference>
<keyword evidence="4" id="KW-1185">Reference proteome</keyword>
<keyword evidence="1" id="KW-0488">Methylation</keyword>
<feature type="transmembrane region" description="Helical" evidence="2">
    <location>
        <begin position="6"/>
        <end position="31"/>
    </location>
</feature>
<dbReference type="PRINTS" id="PR00813">
    <property type="entry name" value="BCTERIALGSPG"/>
</dbReference>
<organism evidence="3 4">
    <name type="scientific">Crenothrix polyspora</name>
    <dbReference type="NCBI Taxonomy" id="360316"/>
    <lineage>
        <taxon>Bacteria</taxon>
        <taxon>Pseudomonadati</taxon>
        <taxon>Pseudomonadota</taxon>
        <taxon>Gammaproteobacteria</taxon>
        <taxon>Methylococcales</taxon>
        <taxon>Crenotrichaceae</taxon>
        <taxon>Crenothrix</taxon>
    </lineage>
</organism>
<dbReference type="GO" id="GO:0015628">
    <property type="term" value="P:protein secretion by the type II secretion system"/>
    <property type="evidence" value="ECO:0007669"/>
    <property type="project" value="InterPro"/>
</dbReference>
<accession>A0A1R4H7R6</accession>
<dbReference type="OrthoDB" id="5296638at2"/>
<dbReference type="InterPro" id="IPR000983">
    <property type="entry name" value="Bac_GSPG_pilin"/>
</dbReference>
<proteinExistence type="predicted"/>
<dbReference type="GO" id="GO:0015627">
    <property type="term" value="C:type II protein secretion system complex"/>
    <property type="evidence" value="ECO:0007669"/>
    <property type="project" value="InterPro"/>
</dbReference>
<dbReference type="AlphaFoldDB" id="A0A1R4H7R6"/>
<dbReference type="EMBL" id="FUKI01000101">
    <property type="protein sequence ID" value="SJM92318.1"/>
    <property type="molecule type" value="Genomic_DNA"/>
</dbReference>
<gene>
    <name evidence="3" type="ORF">CRENPOLYSF1_270061</name>
</gene>
<dbReference type="InterPro" id="IPR012902">
    <property type="entry name" value="N_methyl_site"/>
</dbReference>
<keyword evidence="2" id="KW-1133">Transmembrane helix</keyword>
<dbReference type="RefSeq" id="WP_087143374.1">
    <property type="nucleotide sequence ID" value="NZ_FUKI01000101.1"/>
</dbReference>